<dbReference type="EMBL" id="JAUKPO010000002">
    <property type="protein sequence ID" value="MDO1445534.1"/>
    <property type="molecule type" value="Genomic_DNA"/>
</dbReference>
<dbReference type="Pfam" id="PF17132">
    <property type="entry name" value="Glyco_hydro_106"/>
    <property type="match status" value="1"/>
</dbReference>
<name>A0ABT8R0U5_9BACT</name>
<gene>
    <name evidence="3" type="ORF">Q0590_04685</name>
</gene>
<keyword evidence="1" id="KW-0732">Signal</keyword>
<dbReference type="PANTHER" id="PTHR43817">
    <property type="entry name" value="GLYCOSYL HYDROLASE"/>
    <property type="match status" value="1"/>
</dbReference>
<evidence type="ECO:0000313" key="3">
    <source>
        <dbReference type="EMBL" id="MDO1445534.1"/>
    </source>
</evidence>
<protein>
    <submittedName>
        <fullName evidence="3">Glycosyl hydrolase</fullName>
    </submittedName>
</protein>
<proteinExistence type="predicted"/>
<comment type="caution">
    <text evidence="3">The sequence shown here is derived from an EMBL/GenBank/DDBJ whole genome shotgun (WGS) entry which is preliminary data.</text>
</comment>
<dbReference type="GO" id="GO:0016787">
    <property type="term" value="F:hydrolase activity"/>
    <property type="evidence" value="ECO:0007669"/>
    <property type="project" value="UniProtKB-KW"/>
</dbReference>
<accession>A0ABT8R0U5</accession>
<evidence type="ECO:0000256" key="2">
    <source>
        <dbReference type="ARBA" id="ARBA00022801"/>
    </source>
</evidence>
<keyword evidence="4" id="KW-1185">Reference proteome</keyword>
<dbReference type="RefSeq" id="WP_302036339.1">
    <property type="nucleotide sequence ID" value="NZ_JAUKPO010000002.1"/>
</dbReference>
<reference evidence="3" key="1">
    <citation type="submission" date="2023-07" db="EMBL/GenBank/DDBJ databases">
        <title>The genome sequence of Rhodocytophaga aerolata KACC 12507.</title>
        <authorList>
            <person name="Zhang X."/>
        </authorList>
    </citation>
    <scope>NUCLEOTIDE SEQUENCE</scope>
    <source>
        <strain evidence="3">KACC 12507</strain>
    </source>
</reference>
<sequence length="180" mass="19644">MKRHTFVKNTSAAGLLALITPYGVVQRFAQEVSDKAIEEEFLNPPVSAFAQCWYHWMNGNVSKEGITLDLEAIKAGTNEVEIQVTNLWPNRLIGDEQLPPENKYTPGGGASGFASLSNGAIEQLPDWYKQGKPKPTGGRVTFTTWQHYNKASPLLESGLMGLVVLLTAIQKSIAESVAAQ</sequence>
<dbReference type="PANTHER" id="PTHR43817:SF1">
    <property type="entry name" value="HYDROLASE, FAMILY 43, PUTATIVE (AFU_ORTHOLOGUE AFUA_3G01660)-RELATED"/>
    <property type="match status" value="1"/>
</dbReference>
<keyword evidence="2 3" id="KW-0378">Hydrolase</keyword>
<evidence type="ECO:0000313" key="4">
    <source>
        <dbReference type="Proteomes" id="UP001168528"/>
    </source>
</evidence>
<evidence type="ECO:0000256" key="1">
    <source>
        <dbReference type="ARBA" id="ARBA00022729"/>
    </source>
</evidence>
<organism evidence="3 4">
    <name type="scientific">Rhodocytophaga aerolata</name>
    <dbReference type="NCBI Taxonomy" id="455078"/>
    <lineage>
        <taxon>Bacteria</taxon>
        <taxon>Pseudomonadati</taxon>
        <taxon>Bacteroidota</taxon>
        <taxon>Cytophagia</taxon>
        <taxon>Cytophagales</taxon>
        <taxon>Rhodocytophagaceae</taxon>
        <taxon>Rhodocytophaga</taxon>
    </lineage>
</organism>
<dbReference type="Proteomes" id="UP001168528">
    <property type="component" value="Unassembled WGS sequence"/>
</dbReference>